<sequence length="78" mass="8638">MRSKPKAAFERRSSNRHQRVLALLGASWFVFGFASPTGIQGTKSELGIAPGPDLWAVYVEQLLSPEGTPAARCRHSWR</sequence>
<evidence type="ECO:0000313" key="1">
    <source>
        <dbReference type="EMBL" id="EKF39789.1"/>
    </source>
</evidence>
<name>K2NPL2_9HYPH</name>
<keyword evidence="1" id="KW-0378">Hydrolase</keyword>
<gene>
    <name evidence="1" type="ORF">NA8A_24124</name>
</gene>
<proteinExistence type="predicted"/>
<dbReference type="Proteomes" id="UP000007374">
    <property type="component" value="Unassembled WGS sequence"/>
</dbReference>
<evidence type="ECO:0000313" key="2">
    <source>
        <dbReference type="Proteomes" id="UP000007374"/>
    </source>
</evidence>
<organism evidence="1 2">
    <name type="scientific">Nitratireductor indicus C115</name>
    <dbReference type="NCBI Taxonomy" id="1231190"/>
    <lineage>
        <taxon>Bacteria</taxon>
        <taxon>Pseudomonadati</taxon>
        <taxon>Pseudomonadota</taxon>
        <taxon>Alphaproteobacteria</taxon>
        <taxon>Hyphomicrobiales</taxon>
        <taxon>Phyllobacteriaceae</taxon>
        <taxon>Nitratireductor</taxon>
    </lineage>
</organism>
<comment type="caution">
    <text evidence="1">The sequence shown here is derived from an EMBL/GenBank/DDBJ whole genome shotgun (WGS) entry which is preliminary data.</text>
</comment>
<dbReference type="GO" id="GO:0016787">
    <property type="term" value="F:hydrolase activity"/>
    <property type="evidence" value="ECO:0007669"/>
    <property type="project" value="UniProtKB-KW"/>
</dbReference>
<accession>K2NPL2</accession>
<dbReference type="eggNOG" id="COG3773">
    <property type="taxonomic scope" value="Bacteria"/>
</dbReference>
<dbReference type="EMBL" id="AMSI01000052">
    <property type="protein sequence ID" value="EKF39789.1"/>
    <property type="molecule type" value="Genomic_DNA"/>
</dbReference>
<keyword evidence="2" id="KW-1185">Reference proteome</keyword>
<reference evidence="1 2" key="1">
    <citation type="journal article" date="2012" name="J. Bacteriol.">
        <title>Genome Sequence of Nitratireductor indicus Type Strain C115.</title>
        <authorList>
            <person name="Lai Q."/>
            <person name="Li G."/>
            <person name="Yu Z."/>
            <person name="Shao Z."/>
        </authorList>
    </citation>
    <scope>NUCLEOTIDE SEQUENCE [LARGE SCALE GENOMIC DNA]</scope>
    <source>
        <strain evidence="1 2">C115</strain>
    </source>
</reference>
<protein>
    <submittedName>
        <fullName evidence="1">Cell wall hydrolase, SleB</fullName>
    </submittedName>
</protein>
<dbReference type="AlphaFoldDB" id="K2NPL2"/>